<keyword evidence="2" id="KW-1185">Reference proteome</keyword>
<dbReference type="RefSeq" id="WP_019404284.1">
    <property type="nucleotide sequence ID" value="NZ_JACIEN010000008.1"/>
</dbReference>
<comment type="caution">
    <text evidence="1">The sequence shown here is derived from an EMBL/GenBank/DDBJ whole genome shotgun (WGS) entry which is preliminary data.</text>
</comment>
<dbReference type="Pfam" id="PF09391">
    <property type="entry name" value="DUF2000"/>
    <property type="match status" value="1"/>
</dbReference>
<accession>A0A840C487</accession>
<dbReference type="EMBL" id="JACIEN010000008">
    <property type="protein sequence ID" value="MBB4019653.1"/>
    <property type="molecule type" value="Genomic_DNA"/>
</dbReference>
<protein>
    <recommendedName>
        <fullName evidence="3">DUF2000 domain-containing protein</fullName>
    </recommendedName>
</protein>
<evidence type="ECO:0000313" key="1">
    <source>
        <dbReference type="EMBL" id="MBB4019653.1"/>
    </source>
</evidence>
<reference evidence="1 2" key="1">
    <citation type="submission" date="2020-08" db="EMBL/GenBank/DDBJ databases">
        <title>Genomic Encyclopedia of Type Strains, Phase IV (KMG-IV): sequencing the most valuable type-strain genomes for metagenomic binning, comparative biology and taxonomic classification.</title>
        <authorList>
            <person name="Goeker M."/>
        </authorList>
    </citation>
    <scope>NUCLEOTIDE SEQUENCE [LARGE SCALE GENOMIC DNA]</scope>
    <source>
        <strain evidence="1 2">DSM 103737</strain>
    </source>
</reference>
<dbReference type="AlphaFoldDB" id="A0A840C487"/>
<dbReference type="SUPFAM" id="SSF102462">
    <property type="entry name" value="Peptidyl-tRNA hydrolase II"/>
    <property type="match status" value="1"/>
</dbReference>
<proteinExistence type="predicted"/>
<evidence type="ECO:0000313" key="2">
    <source>
        <dbReference type="Proteomes" id="UP000577362"/>
    </source>
</evidence>
<dbReference type="Gene3D" id="3.40.1490.10">
    <property type="entry name" value="Bit1"/>
    <property type="match status" value="1"/>
</dbReference>
<gene>
    <name evidence="1" type="ORF">GGR16_004708</name>
</gene>
<name>A0A840C487_9HYPH</name>
<sequence length="137" mass="14595">MKFDTKIAIAVREDLAVWQKLNMVAFLASGIAAGRPGTIGEPYRDGSGRQYWSMFGQPVVVLTAADGAALKAAYERAWSRSLGLAVFTEQLFATGHDAANRAAVAAVPSPELDLAGFSVHGPRNDVDRALKGLGLHR</sequence>
<dbReference type="InterPro" id="IPR023476">
    <property type="entry name" value="Pep_tRNA_hydro_II_dom_sf"/>
</dbReference>
<evidence type="ECO:0008006" key="3">
    <source>
        <dbReference type="Google" id="ProtNLM"/>
    </source>
</evidence>
<organism evidence="1 2">
    <name type="scientific">Chelatococcus caeni</name>
    <dbReference type="NCBI Taxonomy" id="1348468"/>
    <lineage>
        <taxon>Bacteria</taxon>
        <taxon>Pseudomonadati</taxon>
        <taxon>Pseudomonadota</taxon>
        <taxon>Alphaproteobacteria</taxon>
        <taxon>Hyphomicrobiales</taxon>
        <taxon>Chelatococcaceae</taxon>
        <taxon>Chelatococcus</taxon>
    </lineage>
</organism>
<dbReference type="InterPro" id="IPR018988">
    <property type="entry name" value="DUF2000"/>
</dbReference>
<dbReference type="Proteomes" id="UP000577362">
    <property type="component" value="Unassembled WGS sequence"/>
</dbReference>